<keyword evidence="3" id="KW-0699">rRNA-binding</keyword>
<dbReference type="InterPro" id="IPR035651">
    <property type="entry name" value="BipA_V"/>
</dbReference>
<gene>
    <name evidence="3" type="primary">bipA</name>
    <name evidence="5" type="ORF">SAMN02927923_01526</name>
</gene>
<dbReference type="GO" id="GO:0097216">
    <property type="term" value="F:guanosine tetraphosphate binding"/>
    <property type="evidence" value="ECO:0007669"/>
    <property type="project" value="UniProtKB-ARBA"/>
</dbReference>
<comment type="subcellular location">
    <subcellularLocation>
        <location evidence="3">Cytoplasm</location>
    </subcellularLocation>
    <text evidence="3">Binds to ribosomes.</text>
</comment>
<dbReference type="InterPro" id="IPR047042">
    <property type="entry name" value="BipA_II"/>
</dbReference>
<protein>
    <recommendedName>
        <fullName evidence="3">Large ribosomal subunit assembly factor BipA</fullName>
        <ecNumber evidence="3">3.6.5.-</ecNumber>
    </recommendedName>
    <alternativeName>
        <fullName evidence="3">GTP-binding protein BipA</fullName>
    </alternativeName>
</protein>
<keyword evidence="3" id="KW-0378">Hydrolase</keyword>
<dbReference type="InterPro" id="IPR031157">
    <property type="entry name" value="G_TR_CS"/>
</dbReference>
<dbReference type="Gene3D" id="3.30.70.870">
    <property type="entry name" value="Elongation Factor G (Translational Gtpase), domain 3"/>
    <property type="match status" value="1"/>
</dbReference>
<comment type="similarity">
    <text evidence="3">Belongs to the TRAFAC class translation factor GTPase superfamily. Classic translation factor GTPase family. BipA subfamily.</text>
</comment>
<dbReference type="InterPro" id="IPR048876">
    <property type="entry name" value="BipA_C"/>
</dbReference>
<dbReference type="InterPro" id="IPR035647">
    <property type="entry name" value="EFG_III/V"/>
</dbReference>
<dbReference type="InterPro" id="IPR027417">
    <property type="entry name" value="P-loop_NTPase"/>
</dbReference>
<dbReference type="SUPFAM" id="SSF52540">
    <property type="entry name" value="P-loop containing nucleoside triphosphate hydrolases"/>
    <property type="match status" value="1"/>
</dbReference>
<dbReference type="InterPro" id="IPR000640">
    <property type="entry name" value="EFG_V-like"/>
</dbReference>
<dbReference type="GO" id="GO:0019843">
    <property type="term" value="F:rRNA binding"/>
    <property type="evidence" value="ECO:0007669"/>
    <property type="project" value="UniProtKB-KW"/>
</dbReference>
<keyword evidence="3" id="KW-0694">RNA-binding</keyword>
<dbReference type="CDD" id="cd16263">
    <property type="entry name" value="BipA_III"/>
    <property type="match status" value="1"/>
</dbReference>
<feature type="domain" description="Tr-type G" evidence="4">
    <location>
        <begin position="31"/>
        <end position="227"/>
    </location>
</feature>
<dbReference type="Pfam" id="PF00679">
    <property type="entry name" value="EFG_C"/>
    <property type="match status" value="1"/>
</dbReference>
<dbReference type="CDD" id="cd03710">
    <property type="entry name" value="BipA_TypA_C"/>
    <property type="match status" value="1"/>
</dbReference>
<keyword evidence="2 3" id="KW-0342">GTP-binding</keyword>
<feature type="binding site" evidence="3">
    <location>
        <begin position="156"/>
        <end position="159"/>
    </location>
    <ligand>
        <name>GTP</name>
        <dbReference type="ChEBI" id="CHEBI:37565"/>
    </ligand>
</feature>
<evidence type="ECO:0000256" key="1">
    <source>
        <dbReference type="ARBA" id="ARBA00022741"/>
    </source>
</evidence>
<evidence type="ECO:0000256" key="2">
    <source>
        <dbReference type="ARBA" id="ARBA00023134"/>
    </source>
</evidence>
<dbReference type="CDD" id="cd03691">
    <property type="entry name" value="BipA_TypA_II"/>
    <property type="match status" value="1"/>
</dbReference>
<dbReference type="Pfam" id="PF21018">
    <property type="entry name" value="BipA_C"/>
    <property type="match status" value="1"/>
</dbReference>
<dbReference type="Gene3D" id="3.40.50.300">
    <property type="entry name" value="P-loop containing nucleotide triphosphate hydrolases"/>
    <property type="match status" value="1"/>
</dbReference>
<dbReference type="InterPro" id="IPR005225">
    <property type="entry name" value="Small_GTP-bd"/>
</dbReference>
<keyword evidence="1 3" id="KW-0547">Nucleotide-binding</keyword>
<feature type="binding site" evidence="3">
    <location>
        <begin position="43"/>
        <end position="48"/>
    </location>
    <ligand>
        <name>GTP</name>
        <dbReference type="ChEBI" id="CHEBI:37565"/>
    </ligand>
</feature>
<dbReference type="SMART" id="SM00838">
    <property type="entry name" value="EFG_C"/>
    <property type="match status" value="1"/>
</dbReference>
<evidence type="ECO:0000259" key="4">
    <source>
        <dbReference type="PROSITE" id="PS51722"/>
    </source>
</evidence>
<dbReference type="GO" id="GO:0043022">
    <property type="term" value="F:ribosome binding"/>
    <property type="evidence" value="ECO:0007669"/>
    <property type="project" value="UniProtKB-UniRule"/>
</dbReference>
<sequence length="638" mass="70868">MQRNHFPPGTSQGRGDIRRVPGLFAFERPLMKLRNIAIIAHVDHGKTTLVDKLLQQSGSFRENQRVEERAMDSNDIEKERGITILAKATSVVWKDTRINIVDTPGHADFGGEVERILSMVDGAIVLVDAAEGPMPQTKFVVSKALKIGLRPIVAINKIDRPDARHQEVINEVFDLFAALDATDEQLDFPILYGSGRNGWMAKSPEGPSDQGLAPLFDLVLDHVPPAKTEEGPFRMLGTLLEANPFLGRIVTGRIASGTVRPNQTIKVLDREGNVVENGRVSKILAFRGLERQPIEVGEAGDIVSIAGLVKGSVADTFCAPENEIPIQAQPIDPPTVTMSFIVNDSPLAGTEGDKVTSRMIRDRLFKEAEGNVTLKIEEAADKDSFYVSGRGELQLAILIETMRREGFELAVSRPRVVFEKDENGQLLEPIEEVVIDVDEEHSGVVVQKMSERRAEMVEMKPSGGNRQRLVFYAPTRGLIGYQSELLTDTRGTAIMNRLFHAYEPYKGEIAGRRNGVLISNDSGEAVAYALWNLEDRGPMMIEPGWKVYQGMIVGEHNRENDLEVNVLKGKKLTNIRTTSKDEAVRLTPPIRMTLERSLAWIEDDELVEVTPKSIRIRKAILDPNDRKRAEKQKEALSA</sequence>
<keyword evidence="3" id="KW-0690">Ribosome biogenesis</keyword>
<dbReference type="PANTHER" id="PTHR42908:SF8">
    <property type="entry name" value="TR-TYPE G DOMAIN-CONTAINING PROTEIN"/>
    <property type="match status" value="1"/>
</dbReference>
<dbReference type="GO" id="GO:0003924">
    <property type="term" value="F:GTPase activity"/>
    <property type="evidence" value="ECO:0007669"/>
    <property type="project" value="UniProtKB-UniRule"/>
</dbReference>
<dbReference type="InterPro" id="IPR042116">
    <property type="entry name" value="TypA/BipA_C"/>
</dbReference>
<dbReference type="NCBIfam" id="TIGR01394">
    <property type="entry name" value="TypA_BipA"/>
    <property type="match status" value="1"/>
</dbReference>
<dbReference type="STRING" id="549386.SAMN02927923_01526"/>
<accession>A0A1G5GJ78</accession>
<dbReference type="GO" id="GO:0005829">
    <property type="term" value="C:cytosol"/>
    <property type="evidence" value="ECO:0007669"/>
    <property type="project" value="TreeGrafter"/>
</dbReference>
<organism evidence="5 6">
    <name type="scientific">Microvirga guangxiensis</name>
    <dbReference type="NCBI Taxonomy" id="549386"/>
    <lineage>
        <taxon>Bacteria</taxon>
        <taxon>Pseudomonadati</taxon>
        <taxon>Pseudomonadota</taxon>
        <taxon>Alphaproteobacteria</taxon>
        <taxon>Hyphomicrobiales</taxon>
        <taxon>Methylobacteriaceae</taxon>
        <taxon>Microvirga</taxon>
    </lineage>
</organism>
<dbReference type="FunFam" id="3.30.70.870:FF:000003">
    <property type="entry name" value="GTP-binding protein TypA"/>
    <property type="match status" value="1"/>
</dbReference>
<dbReference type="HAMAP" id="MF_00849">
    <property type="entry name" value="BipA"/>
    <property type="match status" value="1"/>
</dbReference>
<dbReference type="EMBL" id="FMVJ01000004">
    <property type="protein sequence ID" value="SCY51407.1"/>
    <property type="molecule type" value="Genomic_DNA"/>
</dbReference>
<name>A0A1G5GJ78_9HYPH</name>
<dbReference type="InterPro" id="IPR000795">
    <property type="entry name" value="T_Tr_GTP-bd_dom"/>
</dbReference>
<comment type="function">
    <text evidence="3">A 50S ribosomal subunit assembly protein with GTPase activity, required for 50S subunit assembly at low temperatures, may also play a role in translation. Binds GTP and analogs. Binds the 70S ribosome between the 30S and 50S subunits, in a similar position as ribosome-bound EF-G; it contacts a number of ribosomal proteins, both rRNAs and the A-site tRNA.</text>
</comment>
<dbReference type="PRINTS" id="PR00315">
    <property type="entry name" value="ELONGATNFCT"/>
</dbReference>
<dbReference type="FunFam" id="2.40.50.250:FF:000001">
    <property type="entry name" value="GTP-binding protein TypA"/>
    <property type="match status" value="1"/>
</dbReference>
<evidence type="ECO:0000256" key="3">
    <source>
        <dbReference type="HAMAP-Rule" id="MF_00849"/>
    </source>
</evidence>
<dbReference type="Pfam" id="PF00009">
    <property type="entry name" value="GTP_EFTU"/>
    <property type="match status" value="1"/>
</dbReference>
<dbReference type="CDD" id="cd01891">
    <property type="entry name" value="TypA_BipA"/>
    <property type="match status" value="1"/>
</dbReference>
<dbReference type="Proteomes" id="UP000199569">
    <property type="component" value="Unassembled WGS sequence"/>
</dbReference>
<dbReference type="PROSITE" id="PS00301">
    <property type="entry name" value="G_TR_1"/>
    <property type="match status" value="1"/>
</dbReference>
<comment type="catalytic activity">
    <reaction evidence="3">
        <text>GTP + H2O = GDP + phosphate + H(+)</text>
        <dbReference type="Rhea" id="RHEA:19669"/>
        <dbReference type="ChEBI" id="CHEBI:15377"/>
        <dbReference type="ChEBI" id="CHEBI:15378"/>
        <dbReference type="ChEBI" id="CHEBI:37565"/>
        <dbReference type="ChEBI" id="CHEBI:43474"/>
        <dbReference type="ChEBI" id="CHEBI:58189"/>
    </reaction>
</comment>
<keyword evidence="6" id="KW-1185">Reference proteome</keyword>
<dbReference type="NCBIfam" id="TIGR00231">
    <property type="entry name" value="small_GTP"/>
    <property type="match status" value="1"/>
</dbReference>
<dbReference type="GO" id="GO:0000027">
    <property type="term" value="P:ribosomal large subunit assembly"/>
    <property type="evidence" value="ECO:0007669"/>
    <property type="project" value="UniProtKB-UniRule"/>
</dbReference>
<reference evidence="5 6" key="1">
    <citation type="submission" date="2016-10" db="EMBL/GenBank/DDBJ databases">
        <authorList>
            <person name="de Groot N.N."/>
        </authorList>
    </citation>
    <scope>NUCLEOTIDE SEQUENCE [LARGE SCALE GENOMIC DNA]</scope>
    <source>
        <strain evidence="5 6">CGMCC 1.7666</strain>
    </source>
</reference>
<dbReference type="PROSITE" id="PS51722">
    <property type="entry name" value="G_TR_2"/>
    <property type="match status" value="1"/>
</dbReference>
<dbReference type="Pfam" id="PF03144">
    <property type="entry name" value="GTP_EFTU_D2"/>
    <property type="match status" value="1"/>
</dbReference>
<dbReference type="GO" id="GO:0000049">
    <property type="term" value="F:tRNA binding"/>
    <property type="evidence" value="ECO:0007669"/>
    <property type="project" value="UniProtKB-KW"/>
</dbReference>
<dbReference type="InterPro" id="IPR006298">
    <property type="entry name" value="BipA"/>
</dbReference>
<dbReference type="Gene3D" id="2.40.50.250">
    <property type="entry name" value="bipa protein"/>
    <property type="match status" value="1"/>
</dbReference>
<dbReference type="PANTHER" id="PTHR42908">
    <property type="entry name" value="TRANSLATION ELONGATION FACTOR-RELATED"/>
    <property type="match status" value="1"/>
</dbReference>
<keyword evidence="3" id="KW-0820">tRNA-binding</keyword>
<dbReference type="FunFam" id="3.40.50.300:FF:000055">
    <property type="entry name" value="GTP-binding protein TypA"/>
    <property type="match status" value="1"/>
</dbReference>
<dbReference type="EC" id="3.6.5.-" evidence="3"/>
<dbReference type="InterPro" id="IPR047043">
    <property type="entry name" value="BipA_III"/>
</dbReference>
<dbReference type="Gene3D" id="2.40.30.10">
    <property type="entry name" value="Translation factors"/>
    <property type="match status" value="1"/>
</dbReference>
<dbReference type="SUPFAM" id="SSF54980">
    <property type="entry name" value="EF-G C-terminal domain-like"/>
    <property type="match status" value="2"/>
</dbReference>
<dbReference type="SUPFAM" id="SSF50447">
    <property type="entry name" value="Translation proteins"/>
    <property type="match status" value="1"/>
</dbReference>
<evidence type="ECO:0000313" key="6">
    <source>
        <dbReference type="Proteomes" id="UP000199569"/>
    </source>
</evidence>
<dbReference type="GO" id="GO:0005525">
    <property type="term" value="F:GTP binding"/>
    <property type="evidence" value="ECO:0007669"/>
    <property type="project" value="UniProtKB-UniRule"/>
</dbReference>
<dbReference type="InterPro" id="IPR047041">
    <property type="entry name" value="BipA_GTP-bd_dom"/>
</dbReference>
<keyword evidence="3" id="KW-0963">Cytoplasm</keyword>
<proteinExistence type="inferred from homology"/>
<dbReference type="GO" id="GO:1990904">
    <property type="term" value="C:ribonucleoprotein complex"/>
    <property type="evidence" value="ECO:0007669"/>
    <property type="project" value="TreeGrafter"/>
</dbReference>
<dbReference type="InterPro" id="IPR009000">
    <property type="entry name" value="Transl_B-barrel_sf"/>
</dbReference>
<dbReference type="Gene3D" id="3.30.70.240">
    <property type="match status" value="1"/>
</dbReference>
<dbReference type="AlphaFoldDB" id="A0A1G5GJ78"/>
<dbReference type="InterPro" id="IPR004161">
    <property type="entry name" value="EFTu-like_2"/>
</dbReference>
<dbReference type="FunFam" id="3.30.70.240:FF:000002">
    <property type="entry name" value="GTP-binding protein TypA"/>
    <property type="match status" value="1"/>
</dbReference>
<comment type="subunit">
    <text evidence="3">Monomer.</text>
</comment>
<evidence type="ECO:0000313" key="5">
    <source>
        <dbReference type="EMBL" id="SCY51407.1"/>
    </source>
</evidence>